<dbReference type="GO" id="GO:0000976">
    <property type="term" value="F:transcription cis-regulatory region binding"/>
    <property type="evidence" value="ECO:0000318"/>
    <property type="project" value="GO_Central"/>
</dbReference>
<evidence type="ECO:0000313" key="3">
    <source>
        <dbReference type="Proteomes" id="UP000222542"/>
    </source>
</evidence>
<keyword evidence="3" id="KW-1185">Reference proteome</keyword>
<feature type="region of interest" description="Disordered" evidence="1">
    <location>
        <begin position="251"/>
        <end position="280"/>
    </location>
</feature>
<sequence>MVDRTLKLMRIKYYYGQIYRSLAKSDILLSLPIVGVGGSLVDGHGDRVAGILLTDGGNAMKKTESLLVVVVDQPVETILWTTRPPGEPELCNACGTRRRTRETLDDYIPNHGNREIQAGQDNCIQIEETNEAGKDPLFEDIVVDEEIVTLIYAPNKNIPPNEIGLGVMLLTSPITTTEHSTSLSLVEENNAYFSTNVPLEKPLDSPTTATERSASPSPVAEDNATHLMNAPIESSQLINNNVQGQVALQTETTGNESGIPDERENRLTPPHMDATSRVCQ</sequence>
<accession>A0A2G2XY92</accession>
<dbReference type="PANTHER" id="PTHR46855:SF11">
    <property type="entry name" value="GATA TRANSCRIPTION FACTOR 26-LIKE"/>
    <property type="match status" value="1"/>
</dbReference>
<evidence type="ECO:0000256" key="1">
    <source>
        <dbReference type="SAM" id="MobiDB-lite"/>
    </source>
</evidence>
<reference evidence="2 3" key="1">
    <citation type="journal article" date="2014" name="Nat. Genet.">
        <title>Genome sequence of the hot pepper provides insights into the evolution of pungency in Capsicum species.</title>
        <authorList>
            <person name="Kim S."/>
            <person name="Park M."/>
            <person name="Yeom S.I."/>
            <person name="Kim Y.M."/>
            <person name="Lee J.M."/>
            <person name="Lee H.A."/>
            <person name="Seo E."/>
            <person name="Choi J."/>
            <person name="Cheong K."/>
            <person name="Kim K.T."/>
            <person name="Jung K."/>
            <person name="Lee G.W."/>
            <person name="Oh S.K."/>
            <person name="Bae C."/>
            <person name="Kim S.B."/>
            <person name="Lee H.Y."/>
            <person name="Kim S.Y."/>
            <person name="Kim M.S."/>
            <person name="Kang B.C."/>
            <person name="Jo Y.D."/>
            <person name="Yang H.B."/>
            <person name="Jeong H.J."/>
            <person name="Kang W.H."/>
            <person name="Kwon J.K."/>
            <person name="Shin C."/>
            <person name="Lim J.Y."/>
            <person name="Park J.H."/>
            <person name="Huh J.H."/>
            <person name="Kim J.S."/>
            <person name="Kim B.D."/>
            <person name="Cohen O."/>
            <person name="Paran I."/>
            <person name="Suh M.C."/>
            <person name="Lee S.B."/>
            <person name="Kim Y.K."/>
            <person name="Shin Y."/>
            <person name="Noh S.J."/>
            <person name="Park J."/>
            <person name="Seo Y.S."/>
            <person name="Kwon S.Y."/>
            <person name="Kim H.A."/>
            <person name="Park J.M."/>
            <person name="Kim H.J."/>
            <person name="Choi S.B."/>
            <person name="Bosland P.W."/>
            <person name="Reeves G."/>
            <person name="Jo S.H."/>
            <person name="Lee B.W."/>
            <person name="Cho H.T."/>
            <person name="Choi H.S."/>
            <person name="Lee M.S."/>
            <person name="Yu Y."/>
            <person name="Do Choi Y."/>
            <person name="Park B.S."/>
            <person name="van Deynze A."/>
            <person name="Ashrafi H."/>
            <person name="Hill T."/>
            <person name="Kim W.T."/>
            <person name="Pai H.S."/>
            <person name="Ahn H.K."/>
            <person name="Yeam I."/>
            <person name="Giovannoni J.J."/>
            <person name="Rose J.K."/>
            <person name="Sorensen I."/>
            <person name="Lee S.J."/>
            <person name="Kim R.W."/>
            <person name="Choi I.Y."/>
            <person name="Choi B.S."/>
            <person name="Lim J.S."/>
            <person name="Lee Y.H."/>
            <person name="Choi D."/>
        </authorList>
    </citation>
    <scope>NUCLEOTIDE SEQUENCE [LARGE SCALE GENOMIC DNA]</scope>
    <source>
        <strain evidence="3">cv. CM334</strain>
    </source>
</reference>
<evidence type="ECO:0000313" key="2">
    <source>
        <dbReference type="EMBL" id="PHT62301.1"/>
    </source>
</evidence>
<proteinExistence type="predicted"/>
<feature type="compositionally biased region" description="Polar residues" evidence="1">
    <location>
        <begin position="205"/>
        <end position="216"/>
    </location>
</feature>
<feature type="region of interest" description="Disordered" evidence="1">
    <location>
        <begin position="197"/>
        <end position="220"/>
    </location>
</feature>
<organism evidence="2 3">
    <name type="scientific">Capsicum annuum</name>
    <name type="common">Capsicum pepper</name>
    <dbReference type="NCBI Taxonomy" id="4072"/>
    <lineage>
        <taxon>Eukaryota</taxon>
        <taxon>Viridiplantae</taxon>
        <taxon>Streptophyta</taxon>
        <taxon>Embryophyta</taxon>
        <taxon>Tracheophyta</taxon>
        <taxon>Spermatophyta</taxon>
        <taxon>Magnoliopsida</taxon>
        <taxon>eudicotyledons</taxon>
        <taxon>Gunneridae</taxon>
        <taxon>Pentapetalae</taxon>
        <taxon>asterids</taxon>
        <taxon>lamiids</taxon>
        <taxon>Solanales</taxon>
        <taxon>Solanaceae</taxon>
        <taxon>Solanoideae</taxon>
        <taxon>Capsiceae</taxon>
        <taxon>Capsicum</taxon>
    </lineage>
</organism>
<comment type="caution">
    <text evidence="2">The sequence shown here is derived from an EMBL/GenBank/DDBJ whole genome shotgun (WGS) entry which is preliminary data.</text>
</comment>
<protein>
    <submittedName>
        <fullName evidence="2">Uncharacterized protein</fullName>
    </submittedName>
</protein>
<dbReference type="Proteomes" id="UP000222542">
    <property type="component" value="Unassembled WGS sequence"/>
</dbReference>
<gene>
    <name evidence="2" type="ORF">T459_33875</name>
</gene>
<name>A0A2G2XY92_CAPAN</name>
<dbReference type="EMBL" id="AYRZ02000087">
    <property type="protein sequence ID" value="PHT62301.1"/>
    <property type="molecule type" value="Genomic_DNA"/>
</dbReference>
<dbReference type="PANTHER" id="PTHR46855">
    <property type="entry name" value="OSJNBB0038F03.10 PROTEIN"/>
    <property type="match status" value="1"/>
</dbReference>
<reference evidence="2 3" key="2">
    <citation type="journal article" date="2017" name="Genome Biol.">
        <title>New reference genome sequences of hot pepper reveal the massive evolution of plant disease-resistance genes by retroduplication.</title>
        <authorList>
            <person name="Kim S."/>
            <person name="Park J."/>
            <person name="Yeom S.I."/>
            <person name="Kim Y.M."/>
            <person name="Seo E."/>
            <person name="Kim K.T."/>
            <person name="Kim M.S."/>
            <person name="Lee J.M."/>
            <person name="Cheong K."/>
            <person name="Shin H.S."/>
            <person name="Kim S.B."/>
            <person name="Han K."/>
            <person name="Lee J."/>
            <person name="Park M."/>
            <person name="Lee H.A."/>
            <person name="Lee H.Y."/>
            <person name="Lee Y."/>
            <person name="Oh S."/>
            <person name="Lee J.H."/>
            <person name="Choi E."/>
            <person name="Choi E."/>
            <person name="Lee S.E."/>
            <person name="Jeon J."/>
            <person name="Kim H."/>
            <person name="Choi G."/>
            <person name="Song H."/>
            <person name="Lee J."/>
            <person name="Lee S.C."/>
            <person name="Kwon J.K."/>
            <person name="Lee H.Y."/>
            <person name="Koo N."/>
            <person name="Hong Y."/>
            <person name="Kim R.W."/>
            <person name="Kang W.H."/>
            <person name="Huh J.H."/>
            <person name="Kang B.C."/>
            <person name="Yang T.J."/>
            <person name="Lee Y.H."/>
            <person name="Bennetzen J.L."/>
            <person name="Choi D."/>
        </authorList>
    </citation>
    <scope>NUCLEOTIDE SEQUENCE [LARGE SCALE GENOMIC DNA]</scope>
    <source>
        <strain evidence="3">cv. CM334</strain>
    </source>
</reference>
<dbReference type="InterPro" id="IPR044589">
    <property type="entry name" value="GATA26/27"/>
</dbReference>
<dbReference type="Gramene" id="PHT62301">
    <property type="protein sequence ID" value="PHT62301"/>
    <property type="gene ID" value="T459_33875"/>
</dbReference>
<dbReference type="AlphaFoldDB" id="A0A2G2XY92"/>